<sequence length="50" mass="5050">MSEFPFAAVVGQEALKTALLLNAINPRIGGVLISGPRGSAKSTLARALAA</sequence>
<dbReference type="PANTHER" id="PTHR35023:SF1">
    <property type="entry name" value="MG-PROTOPORPHYRIN IX CHELATASE"/>
    <property type="match status" value="1"/>
</dbReference>
<reference evidence="1 2" key="1">
    <citation type="submission" date="2014-08" db="EMBL/GenBank/DDBJ databases">
        <title>Draft genome sequence of a novel L-asparaginase producing marine bacterium, Halomonas campaniensis.</title>
        <authorList>
            <person name="Sundarakrishnan B."/>
            <person name="Moushumi Priya A."/>
            <person name="Raman G."/>
            <person name="Sakthivel N."/>
            <person name="Park S."/>
            <person name="Jayachandran S."/>
        </authorList>
    </citation>
    <scope>NUCLEOTIDE SEQUENCE [LARGE SCALE GENOMIC DNA]</scope>
    <source>
        <strain evidence="1 2">SK03</strain>
    </source>
</reference>
<organism evidence="1 2">
    <name type="scientific">Halomonas campaniensis</name>
    <dbReference type="NCBI Taxonomy" id="213554"/>
    <lineage>
        <taxon>Bacteria</taxon>
        <taxon>Pseudomonadati</taxon>
        <taxon>Pseudomonadota</taxon>
        <taxon>Gammaproteobacteria</taxon>
        <taxon>Oceanospirillales</taxon>
        <taxon>Halomonadaceae</taxon>
        <taxon>Halomonas</taxon>
    </lineage>
</organism>
<dbReference type="PANTHER" id="PTHR35023">
    <property type="entry name" value="CHELATASE-RELATED"/>
    <property type="match status" value="1"/>
</dbReference>
<dbReference type="EMBL" id="JPUA01000026">
    <property type="protein sequence ID" value="OWV30073.1"/>
    <property type="molecule type" value="Genomic_DNA"/>
</dbReference>
<keyword evidence="2" id="KW-1185">Reference proteome</keyword>
<feature type="non-terminal residue" evidence="1">
    <location>
        <position position="50"/>
    </location>
</feature>
<evidence type="ECO:0000313" key="1">
    <source>
        <dbReference type="EMBL" id="OWV30073.1"/>
    </source>
</evidence>
<name>A0A246S0Y2_9GAMM</name>
<evidence type="ECO:0000313" key="2">
    <source>
        <dbReference type="Proteomes" id="UP000197334"/>
    </source>
</evidence>
<dbReference type="InterPro" id="IPR027417">
    <property type="entry name" value="P-loop_NTPase"/>
</dbReference>
<dbReference type="InterPro" id="IPR052989">
    <property type="entry name" value="Mg-chelatase_DI-like"/>
</dbReference>
<gene>
    <name evidence="1" type="ORF">JI62_08905</name>
</gene>
<proteinExistence type="predicted"/>
<comment type="caution">
    <text evidence="1">The sequence shown here is derived from an EMBL/GenBank/DDBJ whole genome shotgun (WGS) entry which is preliminary data.</text>
</comment>
<accession>A0A246S0Y2</accession>
<protein>
    <submittedName>
        <fullName evidence="1">Magnesium chelatase</fullName>
    </submittedName>
</protein>
<dbReference type="Proteomes" id="UP000197334">
    <property type="component" value="Unassembled WGS sequence"/>
</dbReference>
<dbReference type="SUPFAM" id="SSF52540">
    <property type="entry name" value="P-loop containing nucleoside triphosphate hydrolases"/>
    <property type="match status" value="1"/>
</dbReference>
<dbReference type="Gene3D" id="3.40.50.300">
    <property type="entry name" value="P-loop containing nucleotide triphosphate hydrolases"/>
    <property type="match status" value="1"/>
</dbReference>
<dbReference type="AlphaFoldDB" id="A0A246S0Y2"/>